<evidence type="ECO:0000313" key="2">
    <source>
        <dbReference type="EMBL" id="WYY07057.1"/>
    </source>
</evidence>
<reference evidence="2 3" key="1">
    <citation type="journal article" date="2023" name="Virus Evol.">
        <title>Computational host range prediction-The good, the bad, and the ugly.</title>
        <authorList>
            <person name="Howell A.A."/>
            <person name="Versoza C.J."/>
            <person name="Pfeifer S.P."/>
        </authorList>
    </citation>
    <scope>NUCLEOTIDE SEQUENCE [LARGE SCALE GENOMIC DNA]</scope>
    <source>
        <strain evidence="2 3">1610/1b</strain>
    </source>
</reference>
<evidence type="ECO:0000256" key="1">
    <source>
        <dbReference type="SAM" id="SignalP"/>
    </source>
</evidence>
<proteinExistence type="predicted"/>
<dbReference type="EMBL" id="CP136137">
    <property type="protein sequence ID" value="WYY07057.1"/>
    <property type="molecule type" value="Genomic_DNA"/>
</dbReference>
<evidence type="ECO:0000313" key="3">
    <source>
        <dbReference type="Proteomes" id="UP001479933"/>
    </source>
</evidence>
<gene>
    <name evidence="2" type="ORF">RVF87_18850</name>
</gene>
<keyword evidence="3" id="KW-1185">Reference proteome</keyword>
<protein>
    <recommendedName>
        <fullName evidence="4">Lipoprotein</fullName>
    </recommendedName>
</protein>
<feature type="signal peptide" evidence="1">
    <location>
        <begin position="1"/>
        <end position="27"/>
    </location>
</feature>
<keyword evidence="1" id="KW-0732">Signal</keyword>
<evidence type="ECO:0008006" key="4">
    <source>
        <dbReference type="Google" id="ProtNLM"/>
    </source>
</evidence>
<accession>A0ABZ2U0B9</accession>
<name>A0ABZ2U0B9_9ACTN</name>
<sequence>MSASLAGRMKALWAASLLTAVVPMAVACNNANAFADRYTEFLASQPAVETFTVRPNNSLPTAESVDSSVTLRSGLSDAQATQAIRTLAGHRVDEKVGQHRIRVTIPSRNATSDIADVTLTVIPGSDEPRTGDASTFGHWVQRARALVAADPTVTDLHLWADSVTADTVADGYPLAERLDAFVAEEPAGLVRLSVSAPPCNLAWDAHDSLRALAPYQDLVALLPTDVVPTHCRASSQQPLTEPSFFLTLPRGTTPETLDAVRDRAAALDLAAKITVAP</sequence>
<organism evidence="2 3">
    <name type="scientific">Gordonia hydrophobica</name>
    <dbReference type="NCBI Taxonomy" id="40516"/>
    <lineage>
        <taxon>Bacteria</taxon>
        <taxon>Bacillati</taxon>
        <taxon>Actinomycetota</taxon>
        <taxon>Actinomycetes</taxon>
        <taxon>Mycobacteriales</taxon>
        <taxon>Gordoniaceae</taxon>
        <taxon>Gordonia</taxon>
    </lineage>
</organism>
<feature type="chain" id="PRO_5045624607" description="Lipoprotein" evidence="1">
    <location>
        <begin position="28"/>
        <end position="277"/>
    </location>
</feature>
<dbReference type="Proteomes" id="UP001479933">
    <property type="component" value="Chromosome"/>
</dbReference>
<dbReference type="RefSeq" id="WP_157086152.1">
    <property type="nucleotide sequence ID" value="NZ_CP136137.1"/>
</dbReference>